<organism evidence="3">
    <name type="scientific">Nippostrongylus brasiliensis</name>
    <name type="common">Rat hookworm</name>
    <dbReference type="NCBI Taxonomy" id="27835"/>
    <lineage>
        <taxon>Eukaryota</taxon>
        <taxon>Metazoa</taxon>
        <taxon>Ecdysozoa</taxon>
        <taxon>Nematoda</taxon>
        <taxon>Chromadorea</taxon>
        <taxon>Rhabditida</taxon>
        <taxon>Rhabditina</taxon>
        <taxon>Rhabditomorpha</taxon>
        <taxon>Strongyloidea</taxon>
        <taxon>Heligmosomidae</taxon>
        <taxon>Nippostrongylus</taxon>
    </lineage>
</organism>
<evidence type="ECO:0000313" key="2">
    <source>
        <dbReference type="Proteomes" id="UP000271162"/>
    </source>
</evidence>
<evidence type="ECO:0000313" key="3">
    <source>
        <dbReference type="WBParaSite" id="NBR_0000392401-mRNA-1"/>
    </source>
</evidence>
<reference evidence="1 2" key="2">
    <citation type="submission" date="2018-11" db="EMBL/GenBank/DDBJ databases">
        <authorList>
            <consortium name="Pathogen Informatics"/>
        </authorList>
    </citation>
    <scope>NUCLEOTIDE SEQUENCE [LARGE SCALE GENOMIC DNA]</scope>
</reference>
<dbReference type="Proteomes" id="UP000271162">
    <property type="component" value="Unassembled WGS sequence"/>
</dbReference>
<protein>
    <submittedName>
        <fullName evidence="1 3">Uncharacterized protein</fullName>
    </submittedName>
</protein>
<dbReference type="EMBL" id="UYSL01006532">
    <property type="protein sequence ID" value="VDL67512.1"/>
    <property type="molecule type" value="Genomic_DNA"/>
</dbReference>
<evidence type="ECO:0000313" key="1">
    <source>
        <dbReference type="EMBL" id="VDL67512.1"/>
    </source>
</evidence>
<dbReference type="AlphaFoldDB" id="A0A0N4XN22"/>
<gene>
    <name evidence="1" type="ORF">NBR_LOCUS3923</name>
</gene>
<sequence>MYTSRLHEAFCSLARDRYYDLYDWEMLSEAVTKAFGPMRPKRLEEAIRQLHFVIFVTIGEEGFESDDRLPGHPLSRVVKQEVVSDGAGEQNRQG</sequence>
<proteinExistence type="predicted"/>
<keyword evidence="2" id="KW-1185">Reference proteome</keyword>
<accession>A0A0N4XN22</accession>
<reference evidence="3" key="1">
    <citation type="submission" date="2017-02" db="UniProtKB">
        <authorList>
            <consortium name="WormBaseParasite"/>
        </authorList>
    </citation>
    <scope>IDENTIFICATION</scope>
</reference>
<dbReference type="WBParaSite" id="NBR_0000392401-mRNA-1">
    <property type="protein sequence ID" value="NBR_0000392401-mRNA-1"/>
    <property type="gene ID" value="NBR_0000392401"/>
</dbReference>
<name>A0A0N4XN22_NIPBR</name>